<dbReference type="Proteomes" id="UP000045842">
    <property type="component" value="Unassembled WGS sequence"/>
</dbReference>
<reference evidence="4 5" key="1">
    <citation type="submission" date="2015-03" db="EMBL/GenBank/DDBJ databases">
        <authorList>
            <consortium name="Pathogen Informatics"/>
        </authorList>
    </citation>
    <scope>NUCLEOTIDE SEQUENCE [LARGE SCALE GENOMIC DNA]</scope>
    <source>
        <strain evidence="2 5">G09801536</strain>
        <strain evidence="3 4">M09401471</strain>
    </source>
</reference>
<dbReference type="EMBL" id="CSAD01001238">
    <property type="protein sequence ID" value="COW99499.1"/>
    <property type="molecule type" value="Genomic_DNA"/>
</dbReference>
<dbReference type="EMBL" id="CSAJ01001168">
    <property type="protein sequence ID" value="COX68699.1"/>
    <property type="molecule type" value="Genomic_DNA"/>
</dbReference>
<evidence type="ECO:0000313" key="4">
    <source>
        <dbReference type="Proteomes" id="UP000044938"/>
    </source>
</evidence>
<sequence length="76" mass="7739">MLRNSSTVQRRPSSSTTTSRPARASVRATIAPPAPEPTTTASALVTDGLSADKMTVNSASGRAASCSWARASNSCA</sequence>
<organism evidence="3 4">
    <name type="scientific">Mycobacterium tuberculosis</name>
    <dbReference type="NCBI Taxonomy" id="1773"/>
    <lineage>
        <taxon>Bacteria</taxon>
        <taxon>Bacillati</taxon>
        <taxon>Actinomycetota</taxon>
        <taxon>Actinomycetes</taxon>
        <taxon>Mycobacteriales</taxon>
        <taxon>Mycobacteriaceae</taxon>
        <taxon>Mycobacterium</taxon>
        <taxon>Mycobacterium tuberculosis complex</taxon>
    </lineage>
</organism>
<evidence type="ECO:0000313" key="5">
    <source>
        <dbReference type="Proteomes" id="UP000045842"/>
    </source>
</evidence>
<feature type="region of interest" description="Disordered" evidence="1">
    <location>
        <begin position="1"/>
        <end position="43"/>
    </location>
</feature>
<evidence type="ECO:0000313" key="2">
    <source>
        <dbReference type="EMBL" id="COW99499.1"/>
    </source>
</evidence>
<gene>
    <name evidence="2" type="ORF">ERS007679_04548</name>
    <name evidence="3" type="ORF">ERS007720_04795</name>
</gene>
<evidence type="ECO:0000313" key="3">
    <source>
        <dbReference type="EMBL" id="COX68699.1"/>
    </source>
</evidence>
<evidence type="ECO:0000256" key="1">
    <source>
        <dbReference type="SAM" id="MobiDB-lite"/>
    </source>
</evidence>
<proteinExistence type="predicted"/>
<dbReference type="AlphaFoldDB" id="A0A655JSC7"/>
<protein>
    <submittedName>
        <fullName evidence="3">Uncharacterized protein</fullName>
    </submittedName>
</protein>
<name>A0A655JSC7_MYCTX</name>
<accession>A0A655JSC7</accession>
<feature type="compositionally biased region" description="Low complexity" evidence="1">
    <location>
        <begin position="1"/>
        <end position="41"/>
    </location>
</feature>
<dbReference type="Proteomes" id="UP000044938">
    <property type="component" value="Unassembled WGS sequence"/>
</dbReference>